<keyword evidence="3" id="KW-0614">Plasmid</keyword>
<name>D1C0V2_XYLCX</name>
<dbReference type="InterPro" id="IPR001482">
    <property type="entry name" value="T2SS/T4SS_dom"/>
</dbReference>
<organism evidence="3 4">
    <name type="scientific">Xylanimonas cellulosilytica (strain DSM 15894 / JCM 12276 / CECT 5975 / KCTC 9989 / LMG 20990 / NBRC 107835 / XIL07)</name>
    <dbReference type="NCBI Taxonomy" id="446471"/>
    <lineage>
        <taxon>Bacteria</taxon>
        <taxon>Bacillati</taxon>
        <taxon>Actinomycetota</taxon>
        <taxon>Actinomycetes</taxon>
        <taxon>Micrococcales</taxon>
        <taxon>Promicromonosporaceae</taxon>
        <taxon>Xylanimonas</taxon>
    </lineage>
</organism>
<comment type="similarity">
    <text evidence="1">Belongs to the GSP E family.</text>
</comment>
<geneLocation type="plasmid" evidence="3 4">
    <name>pXCEL01</name>
</geneLocation>
<dbReference type="Gene3D" id="3.40.50.300">
    <property type="entry name" value="P-loop containing nucleotide triphosphate hydrolases"/>
    <property type="match status" value="1"/>
</dbReference>
<dbReference type="Pfam" id="PF00437">
    <property type="entry name" value="T2SSE"/>
    <property type="match status" value="1"/>
</dbReference>
<evidence type="ECO:0000259" key="2">
    <source>
        <dbReference type="Pfam" id="PF00437"/>
    </source>
</evidence>
<dbReference type="PANTHER" id="PTHR30486">
    <property type="entry name" value="TWITCHING MOTILITY PROTEIN PILT"/>
    <property type="match status" value="1"/>
</dbReference>
<dbReference type="KEGG" id="xce:Xcel_3419"/>
<evidence type="ECO:0000313" key="4">
    <source>
        <dbReference type="Proteomes" id="UP000002255"/>
    </source>
</evidence>
<dbReference type="InterPro" id="IPR027417">
    <property type="entry name" value="P-loop_NTPase"/>
</dbReference>
<protein>
    <submittedName>
        <fullName evidence="3">Type II secretion system protein E</fullName>
    </submittedName>
</protein>
<gene>
    <name evidence="3" type="ORF">Xcel_3419</name>
</gene>
<dbReference type="CDD" id="cd01130">
    <property type="entry name" value="VirB11-like_ATPase"/>
    <property type="match status" value="1"/>
</dbReference>
<dbReference type="Gene3D" id="3.30.450.380">
    <property type="match status" value="1"/>
</dbReference>
<keyword evidence="4" id="KW-1185">Reference proteome</keyword>
<dbReference type="GO" id="GO:0016887">
    <property type="term" value="F:ATP hydrolysis activity"/>
    <property type="evidence" value="ECO:0007669"/>
    <property type="project" value="InterPro"/>
</dbReference>
<reference evidence="3 4" key="1">
    <citation type="journal article" date="2010" name="Stand. Genomic Sci.">
        <title>Complete genome sequence of Xylanimonas cellulosilytica type strain (XIL07).</title>
        <authorList>
            <person name="Foster B."/>
            <person name="Pukall R."/>
            <person name="Abt B."/>
            <person name="Nolan M."/>
            <person name="Glavina Del Rio T."/>
            <person name="Chen F."/>
            <person name="Lucas S."/>
            <person name="Tice H."/>
            <person name="Pitluck S."/>
            <person name="Cheng J.-F."/>
            <person name="Chertkov O."/>
            <person name="Brettin T."/>
            <person name="Han C."/>
            <person name="Detter J.C."/>
            <person name="Bruce D."/>
            <person name="Goodwin L."/>
            <person name="Ivanova N."/>
            <person name="Mavromatis K."/>
            <person name="Pati A."/>
            <person name="Mikhailova N."/>
            <person name="Chen A."/>
            <person name="Palaniappan K."/>
            <person name="Land M."/>
            <person name="Hauser L."/>
            <person name="Chang Y.-J."/>
            <person name="Jeffries C.D."/>
            <person name="Chain P."/>
            <person name="Rohde M."/>
            <person name="Goeker M."/>
            <person name="Bristow J."/>
            <person name="Eisen J.A."/>
            <person name="Markowitz V."/>
            <person name="Hugenholtz P."/>
            <person name="Kyrpides N.C."/>
            <person name="Klenk H.-P."/>
            <person name="Lapidus A."/>
        </authorList>
    </citation>
    <scope>NUCLEOTIDE SEQUENCE [LARGE SCALE GENOMIC DNA]</scope>
    <source>
        <strain evidence="4">DSM 15894 / CECT 5975 / LMG 20990 / XIL07</strain>
        <plasmid evidence="4">Plasmid pXCEL01</plasmid>
    </source>
</reference>
<dbReference type="HOGENOM" id="CLU_005379_6_0_11"/>
<dbReference type="eggNOG" id="COG4962">
    <property type="taxonomic scope" value="Bacteria"/>
</dbReference>
<evidence type="ECO:0000256" key="1">
    <source>
        <dbReference type="ARBA" id="ARBA00006611"/>
    </source>
</evidence>
<proteinExistence type="inferred from homology"/>
<dbReference type="PANTHER" id="PTHR30486:SF6">
    <property type="entry name" value="TYPE IV PILUS RETRACTATION ATPASE PILT"/>
    <property type="match status" value="1"/>
</dbReference>
<dbReference type="AlphaFoldDB" id="D1C0V2"/>
<feature type="domain" description="Bacterial type II secretion system protein E" evidence="2">
    <location>
        <begin position="184"/>
        <end position="442"/>
    </location>
</feature>
<dbReference type="EMBL" id="CP001822">
    <property type="protein sequence ID" value="ACZ32418.1"/>
    <property type="molecule type" value="Genomic_DNA"/>
</dbReference>
<evidence type="ECO:0000313" key="3">
    <source>
        <dbReference type="EMBL" id="ACZ32418.1"/>
    </source>
</evidence>
<sequence>MSEQPTDPTNLPIFAMATAATATAPAPRGAHALAGRITPTHHQVPTAPPQPSNQYLDVPTNGHTTVAPAPRRATTSGRIDWQLVAMLRSQASDQLTAALGDERGMDAETERELGRSIIQELLQTTAADRIHDGQQAWDLDEQSDLAEAVYNSLFGLGRLQPYVDDDSVENIIISGAENVWLEKTDGMLVRAEPVADSDAELLDFLAFVASRSEVNARSFSSASPRLHMRLDGGARLAAAAWVTAAPSVVIRRHRLRRVSLADLVERDMLTPVAASLLSAAIKAGKSVVVAGPQGAGKTTMVRALCAEFEPHEKIGTFETEFELHLHELKDLHPIVHAWEARPGSGEVGSDGRQAGEFTIDEALYDSFRFNLTRQIVGEVRGREVWAMIKAMESGTGSISTTHAADGEAAIRKLVTCAMEAGPHITRELATSKLAETVDIIVQLHLETVPLGNDKWRRSRWVSEILHVAPGEAAKGYATTHVFAPNPAGGPALPGTMPDELRSLERYGFDLDGFLASAPHQEVA</sequence>
<dbReference type="SUPFAM" id="SSF52540">
    <property type="entry name" value="P-loop containing nucleoside triphosphate hydrolases"/>
    <property type="match status" value="1"/>
</dbReference>
<accession>D1C0V2</accession>
<dbReference type="Proteomes" id="UP000002255">
    <property type="component" value="Plasmid pXCEL01"/>
</dbReference>
<dbReference type="RefSeq" id="WP_012880158.1">
    <property type="nucleotide sequence ID" value="NC_013531.1"/>
</dbReference>
<dbReference type="InterPro" id="IPR050921">
    <property type="entry name" value="T4SS_GSP_E_ATPase"/>
</dbReference>